<dbReference type="Pfam" id="PF07898">
    <property type="entry name" value="DUF1676"/>
    <property type="match status" value="1"/>
</dbReference>
<dbReference type="OrthoDB" id="6334967at2759"/>
<dbReference type="InterPro" id="IPR012464">
    <property type="entry name" value="DUF1676"/>
</dbReference>
<gene>
    <name evidence="2" type="ORF">EAG_14436</name>
</gene>
<name>E2A509_CAMFO</name>
<evidence type="ECO:0000313" key="2">
    <source>
        <dbReference type="EMBL" id="EFN71496.1"/>
    </source>
</evidence>
<dbReference type="KEGG" id="cfo:105248570"/>
<proteinExistence type="predicted"/>
<dbReference type="GO" id="GO:0016020">
    <property type="term" value="C:membrane"/>
    <property type="evidence" value="ECO:0007669"/>
    <property type="project" value="TreeGrafter"/>
</dbReference>
<dbReference type="EMBL" id="GL436778">
    <property type="protein sequence ID" value="EFN71496.1"/>
    <property type="molecule type" value="Genomic_DNA"/>
</dbReference>
<dbReference type="Proteomes" id="UP000000311">
    <property type="component" value="Unassembled WGS sequence"/>
</dbReference>
<keyword evidence="1" id="KW-1133">Transmembrane helix</keyword>
<dbReference type="AlphaFoldDB" id="E2A509"/>
<dbReference type="OMA" id="CIQKNAY"/>
<protein>
    <submittedName>
        <fullName evidence="2">Uncharacterized protein</fullName>
    </submittedName>
</protein>
<dbReference type="InParanoid" id="E2A509"/>
<dbReference type="PANTHER" id="PTHR21879:SF4">
    <property type="entry name" value="OSIRIS 17, ISOFORM C"/>
    <property type="match status" value="1"/>
</dbReference>
<keyword evidence="1" id="KW-0472">Membrane</keyword>
<dbReference type="PANTHER" id="PTHR21879">
    <property type="entry name" value="FI03362P-RELATED-RELATED"/>
    <property type="match status" value="1"/>
</dbReference>
<dbReference type="FunCoup" id="E2A509">
    <property type="interactions" value="13"/>
</dbReference>
<evidence type="ECO:0000256" key="1">
    <source>
        <dbReference type="SAM" id="Phobius"/>
    </source>
</evidence>
<evidence type="ECO:0000313" key="3">
    <source>
        <dbReference type="Proteomes" id="UP000000311"/>
    </source>
</evidence>
<feature type="transmembrane region" description="Helical" evidence="1">
    <location>
        <begin position="223"/>
        <end position="251"/>
    </location>
</feature>
<sequence>MHWESTLFLLCFSITLSYSNLFSVEKLRSYAKILKFDTLNINETGNELWHGLFKDCDKRVTFSCIQKNAYTYLDNAFIERDNITVFDGLILTRNNVTYDTCPKTENPNDVRENLVDDVDTDDCEKKTAEEAKEQSRKFRDELKSPFEEITNALRQKTVKFLSTRNYEIQLPQFFFEGAKIKISPREIDENGALLRVDFGSQQVAQEEGRIFFKKIRKFIQNRLLTSFLALLLIIKLIKVKFLFVIPFLFGVGAAKKLFLKLVLFFIPAFAHIFKLCSSYYSTHATKYHHHHHQIAHHHHHVPVPVAVPSYYDNHHRDDFDGYDYTHPHVQYRKDMEELKEWGIEPYDEPYEESSQQLNRVVPAPNPAPVPGVVYPDNPIAAGAHNLAYSGYLNDVKYNRRPVAQPTAVLSVNPVNLVSGTKTSVKNPYTVFAPNVRPSHQRLLTPVATAKSSSISISRQETDDEYYGPILARLDEIFDQLRFYEETCREMLVCSMYKNPTGYSPHSNLVSNELSRDPQELKSSIIESVYSQRFYRYVNAARYGQDGGDCLSAYPCGNNSE</sequence>
<keyword evidence="3" id="KW-1185">Reference proteome</keyword>
<accession>E2A509</accession>
<keyword evidence="1" id="KW-0812">Transmembrane</keyword>
<reference evidence="2 3" key="1">
    <citation type="journal article" date="2010" name="Science">
        <title>Genomic comparison of the ants Camponotus floridanus and Harpegnathos saltator.</title>
        <authorList>
            <person name="Bonasio R."/>
            <person name="Zhang G."/>
            <person name="Ye C."/>
            <person name="Mutti N.S."/>
            <person name="Fang X."/>
            <person name="Qin N."/>
            <person name="Donahue G."/>
            <person name="Yang P."/>
            <person name="Li Q."/>
            <person name="Li C."/>
            <person name="Zhang P."/>
            <person name="Huang Z."/>
            <person name="Berger S.L."/>
            <person name="Reinberg D."/>
            <person name="Wang J."/>
            <person name="Liebig J."/>
        </authorList>
    </citation>
    <scope>NUCLEOTIDE SEQUENCE [LARGE SCALE GENOMIC DNA]</scope>
    <source>
        <strain evidence="3">C129</strain>
    </source>
</reference>
<feature type="transmembrane region" description="Helical" evidence="1">
    <location>
        <begin position="6"/>
        <end position="24"/>
    </location>
</feature>
<organism evidence="3">
    <name type="scientific">Camponotus floridanus</name>
    <name type="common">Florida carpenter ant</name>
    <dbReference type="NCBI Taxonomy" id="104421"/>
    <lineage>
        <taxon>Eukaryota</taxon>
        <taxon>Metazoa</taxon>
        <taxon>Ecdysozoa</taxon>
        <taxon>Arthropoda</taxon>
        <taxon>Hexapoda</taxon>
        <taxon>Insecta</taxon>
        <taxon>Pterygota</taxon>
        <taxon>Neoptera</taxon>
        <taxon>Endopterygota</taxon>
        <taxon>Hymenoptera</taxon>
        <taxon>Apocrita</taxon>
        <taxon>Aculeata</taxon>
        <taxon>Formicoidea</taxon>
        <taxon>Formicidae</taxon>
        <taxon>Formicinae</taxon>
        <taxon>Camponotus</taxon>
    </lineage>
</organism>